<accession>A0A7W6C0J2</accession>
<name>A0A7W6C0J2_9SPHN</name>
<organism evidence="1 2">
    <name type="scientific">Novosphingobium fluoreni</name>
    <dbReference type="NCBI Taxonomy" id="1391222"/>
    <lineage>
        <taxon>Bacteria</taxon>
        <taxon>Pseudomonadati</taxon>
        <taxon>Pseudomonadota</taxon>
        <taxon>Alphaproteobacteria</taxon>
        <taxon>Sphingomonadales</taxon>
        <taxon>Sphingomonadaceae</taxon>
        <taxon>Novosphingobium</taxon>
    </lineage>
</organism>
<evidence type="ECO:0000313" key="1">
    <source>
        <dbReference type="EMBL" id="MBB3941273.1"/>
    </source>
</evidence>
<gene>
    <name evidence="1" type="ORF">GGR39_002949</name>
</gene>
<proteinExistence type="predicted"/>
<dbReference type="Proteomes" id="UP000561459">
    <property type="component" value="Unassembled WGS sequence"/>
</dbReference>
<keyword evidence="2" id="KW-1185">Reference proteome</keyword>
<reference evidence="1 2" key="1">
    <citation type="submission" date="2020-08" db="EMBL/GenBank/DDBJ databases">
        <title>Genomic Encyclopedia of Type Strains, Phase IV (KMG-IV): sequencing the most valuable type-strain genomes for metagenomic binning, comparative biology and taxonomic classification.</title>
        <authorList>
            <person name="Goeker M."/>
        </authorList>
    </citation>
    <scope>NUCLEOTIDE SEQUENCE [LARGE SCALE GENOMIC DNA]</scope>
    <source>
        <strain evidence="1 2">DSM 27568</strain>
    </source>
</reference>
<dbReference type="AlphaFoldDB" id="A0A7W6C0J2"/>
<evidence type="ECO:0000313" key="2">
    <source>
        <dbReference type="Proteomes" id="UP000561459"/>
    </source>
</evidence>
<dbReference type="RefSeq" id="WP_183617966.1">
    <property type="nucleotide sequence ID" value="NZ_JACIDY010000008.1"/>
</dbReference>
<comment type="caution">
    <text evidence="1">The sequence shown here is derived from an EMBL/GenBank/DDBJ whole genome shotgun (WGS) entry which is preliminary data.</text>
</comment>
<evidence type="ECO:0008006" key="3">
    <source>
        <dbReference type="Google" id="ProtNLM"/>
    </source>
</evidence>
<dbReference type="EMBL" id="JACIDY010000008">
    <property type="protein sequence ID" value="MBB3941273.1"/>
    <property type="molecule type" value="Genomic_DNA"/>
</dbReference>
<sequence>MAEPIEETLRDVGPALSNEVTTYLVEQFGMTPAAARKRVSRVGGEVRRLAGITFPRKARFLYLQQQFGSPWFWGRLIEALLEERSAYGYALAALRQRGGIVPARQFAIVCGAPVKQTKQLSPDTIYMRLNEAGLLCKIPVSGVGECVALTQGQNHYETQAALMQARLITEDILLTAVKDWLKKLGIVSYGKVAVRSDDALPKVGTFVWDLSAPCYLGHMVRQTAAGKPKPGFVACDVFIGEDMTVAGAMPFLRKCVTLRSLKNVGPCMQVLVADRFDRDAFKLLKQYGVIPATPENLFGEEVAKGLSQLTSVLHNAALAVIDPQAFDELFSRLGKIEGAAIQLRGTLFEFLAADIARKSIAPDVKMNRLFKQAGKGEAEGDVVAVREHQSITVIECKGYSPRATIPDELFERWLHHNVPICYNAIREHPDWKKLDVRFEFWTTAPLTEKSMALFVAAQKAVKPSRYSLGLQLGADVRAICKKLKDPSLLVAFENHFMIVEAPLSPAKQKKLAF</sequence>
<protein>
    <recommendedName>
        <fullName evidence="3">NERD domain-containing protein</fullName>
    </recommendedName>
</protein>